<evidence type="ECO:0000259" key="2">
    <source>
        <dbReference type="Pfam" id="PF00346"/>
    </source>
</evidence>
<dbReference type="GO" id="GO:0051287">
    <property type="term" value="F:NAD binding"/>
    <property type="evidence" value="ECO:0007669"/>
    <property type="project" value="InterPro"/>
</dbReference>
<dbReference type="PANTHER" id="PTHR11993">
    <property type="entry name" value="NADH-UBIQUINONE OXIDOREDUCTASE 49 KDA SUBUNIT"/>
    <property type="match status" value="1"/>
</dbReference>
<comment type="catalytic activity">
    <reaction evidence="1">
        <text>a quinone + NADH + 5 H(+)(in) = a quinol + NAD(+) + 4 H(+)(out)</text>
        <dbReference type="Rhea" id="RHEA:57888"/>
        <dbReference type="ChEBI" id="CHEBI:15378"/>
        <dbReference type="ChEBI" id="CHEBI:24646"/>
        <dbReference type="ChEBI" id="CHEBI:57540"/>
        <dbReference type="ChEBI" id="CHEBI:57945"/>
        <dbReference type="ChEBI" id="CHEBI:132124"/>
    </reaction>
</comment>
<sequence length="389" mass="43817">MTQWNNNFPDSRFELEVPDPLKTDEYVLNMGPQHPSTHGVLRVVLKTDGEIVESATPYIGYLHRTFEKHAEHMTWPQVVPYVDRMDYLASMNNALGYALAVEKLAGIEVNERAQYLRVIVAELNRIASHLVFFGTFGLDLGAFTPFLYGFREREMILDLFEEISGGRLLYNYIWIGGVAWDAPDGWLEKVIKFCDYFEPKIKEYNDLLTFNKIFIDRTAGIGVIPEDLAINYGLSGPTLRGSGVNFDLRKNDPYGIYDRFNFNVCVGDGTRGVVGDSWNRYWVRILEMVESTKIVRQAVEQIPDGDAKETVPKNVRVPAGEIYFRTETPRGELGYYIVSDGGKNPVRVKVRAPAFSNLSVLPAVAPGTMVADLVAILGSLDIVLGEIDR</sequence>
<keyword evidence="1" id="KW-1278">Translocase</keyword>
<dbReference type="Proteomes" id="UP000886111">
    <property type="component" value="Unassembled WGS sequence"/>
</dbReference>
<protein>
    <recommendedName>
        <fullName evidence="1">NADH-quinone oxidoreductase subunit D</fullName>
        <ecNumber evidence="1">7.1.1.-</ecNumber>
    </recommendedName>
    <alternativeName>
        <fullName evidence="1">NADH dehydrogenase I subunit D</fullName>
    </alternativeName>
    <alternativeName>
        <fullName evidence="1">NDH-1 subunit D</fullName>
    </alternativeName>
</protein>
<evidence type="ECO:0000313" key="3">
    <source>
        <dbReference type="EMBL" id="HHE55273.1"/>
    </source>
</evidence>
<comment type="subunit">
    <text evidence="1">NDH-1 is composed of 14 different subunits. Subunits NuoB, C, D, E, F, and G constitute the peripheral sector of the complex.</text>
</comment>
<dbReference type="EMBL" id="DRTD01000425">
    <property type="protein sequence ID" value="HHE55273.1"/>
    <property type="molecule type" value="Genomic_DNA"/>
</dbReference>
<comment type="caution">
    <text evidence="3">The sequence shown here is derived from an EMBL/GenBank/DDBJ whole genome shotgun (WGS) entry which is preliminary data.</text>
</comment>
<evidence type="ECO:0000256" key="1">
    <source>
        <dbReference type="HAMAP-Rule" id="MF_01358"/>
    </source>
</evidence>
<dbReference type="InterPro" id="IPR029014">
    <property type="entry name" value="NiFe-Hase_large"/>
</dbReference>
<dbReference type="EC" id="7.1.1.-" evidence="1"/>
<keyword evidence="1" id="KW-0472">Membrane</keyword>
<feature type="domain" description="NADH-quinone oxidoreductase subunit D" evidence="2">
    <location>
        <begin position="311"/>
        <end position="389"/>
    </location>
</feature>
<dbReference type="Gene3D" id="1.10.645.10">
    <property type="entry name" value="Cytochrome-c3 Hydrogenase, chain B"/>
    <property type="match status" value="1"/>
</dbReference>
<proteinExistence type="inferred from homology"/>
<keyword evidence="1" id="KW-1003">Cell membrane</keyword>
<dbReference type="GO" id="GO:0005886">
    <property type="term" value="C:plasma membrane"/>
    <property type="evidence" value="ECO:0007669"/>
    <property type="project" value="UniProtKB-SubCell"/>
</dbReference>
<keyword evidence="1" id="KW-0520">NAD</keyword>
<comment type="subcellular location">
    <subcellularLocation>
        <location evidence="1">Cell membrane</location>
        <topology evidence="1">Peripheral membrane protein</topology>
        <orientation evidence="1">Cytoplasmic side</orientation>
    </subcellularLocation>
</comment>
<organism evidence="3">
    <name type="scientific">Caldithrix abyssi</name>
    <dbReference type="NCBI Taxonomy" id="187145"/>
    <lineage>
        <taxon>Bacteria</taxon>
        <taxon>Pseudomonadati</taxon>
        <taxon>Calditrichota</taxon>
        <taxon>Calditrichia</taxon>
        <taxon>Calditrichales</taxon>
        <taxon>Calditrichaceae</taxon>
        <taxon>Caldithrix</taxon>
    </lineage>
</organism>
<keyword evidence="1" id="KW-0874">Quinone</keyword>
<gene>
    <name evidence="1" type="primary">nuoD</name>
    <name evidence="3" type="ORF">ENL21_05780</name>
</gene>
<dbReference type="NCBIfam" id="NF008974">
    <property type="entry name" value="PRK12322.1"/>
    <property type="match status" value="1"/>
</dbReference>
<comment type="function">
    <text evidence="1">NDH-1 shuttles electrons from NADH, via FMN and iron-sulfur (Fe-S) centers, to quinones in the respiratory chain. The immediate electron acceptor for the enzyme in this species is believed to be ubiquinone. Couples the redox reaction to proton translocation (for every two electrons transferred, four hydrogen ions are translocated across the cytoplasmic membrane), and thus conserves the redox energy in a proton gradient.</text>
</comment>
<name>A0A7V5LK22_CALAY</name>
<keyword evidence="1" id="KW-0830">Ubiquinone</keyword>
<dbReference type="InterPro" id="IPR001135">
    <property type="entry name" value="NADH_Q_OxRdtase_suD"/>
</dbReference>
<dbReference type="HAMAP" id="MF_01358">
    <property type="entry name" value="NDH1_NuoD"/>
    <property type="match status" value="1"/>
</dbReference>
<keyword evidence="1" id="KW-0813">Transport</keyword>
<comment type="similarity">
    <text evidence="1">Belongs to the complex I 49 kDa subunit family.</text>
</comment>
<dbReference type="GO" id="GO:0048038">
    <property type="term" value="F:quinone binding"/>
    <property type="evidence" value="ECO:0007669"/>
    <property type="project" value="UniProtKB-KW"/>
</dbReference>
<dbReference type="PANTHER" id="PTHR11993:SF10">
    <property type="entry name" value="NADH DEHYDROGENASE [UBIQUINONE] IRON-SULFUR PROTEIN 2, MITOCHONDRIAL"/>
    <property type="match status" value="1"/>
</dbReference>
<dbReference type="NCBIfam" id="NF004739">
    <property type="entry name" value="PRK06075.1"/>
    <property type="match status" value="1"/>
</dbReference>
<accession>A0A7V5LK22</accession>
<dbReference type="SUPFAM" id="SSF56762">
    <property type="entry name" value="HydB/Nqo4-like"/>
    <property type="match status" value="1"/>
</dbReference>
<reference evidence="3" key="1">
    <citation type="journal article" date="2020" name="mSystems">
        <title>Genome- and Community-Level Interaction Insights into Carbon Utilization and Element Cycling Functions of Hydrothermarchaeota in Hydrothermal Sediment.</title>
        <authorList>
            <person name="Zhou Z."/>
            <person name="Liu Y."/>
            <person name="Xu W."/>
            <person name="Pan J."/>
            <person name="Luo Z.H."/>
            <person name="Li M."/>
        </authorList>
    </citation>
    <scope>NUCLEOTIDE SEQUENCE [LARGE SCALE GENOMIC DNA]</scope>
    <source>
        <strain evidence="3">HyVt-76</strain>
    </source>
</reference>
<dbReference type="AlphaFoldDB" id="A0A7V5LK22"/>
<dbReference type="Pfam" id="PF00346">
    <property type="entry name" value="Complex1_49kDa"/>
    <property type="match status" value="2"/>
</dbReference>
<dbReference type="GO" id="GO:0050136">
    <property type="term" value="F:NADH dehydrogenase (quinone) (non-electrogenic) activity"/>
    <property type="evidence" value="ECO:0007669"/>
    <property type="project" value="UniProtKB-UniRule"/>
</dbReference>
<feature type="domain" description="NADH-quinone oxidoreductase subunit D" evidence="2">
    <location>
        <begin position="139"/>
        <end position="310"/>
    </location>
</feature>
<dbReference type="InterPro" id="IPR022885">
    <property type="entry name" value="NDH1_su_D/H"/>
</dbReference>